<proteinExistence type="predicted"/>
<evidence type="ECO:0000256" key="2">
    <source>
        <dbReference type="ARBA" id="ARBA00022679"/>
    </source>
</evidence>
<name>A0A6C0F0C6_9ZZZZ</name>
<dbReference type="PANTHER" id="PTHR11927:SF9">
    <property type="entry name" value="L-FUCOSYLTRANSFERASE"/>
    <property type="match status" value="1"/>
</dbReference>
<keyword evidence="2" id="KW-0808">Transferase</keyword>
<evidence type="ECO:0000256" key="1">
    <source>
        <dbReference type="ARBA" id="ARBA00022676"/>
    </source>
</evidence>
<dbReference type="GO" id="GO:0005975">
    <property type="term" value="P:carbohydrate metabolic process"/>
    <property type="evidence" value="ECO:0007669"/>
    <property type="project" value="InterPro"/>
</dbReference>
<keyword evidence="1" id="KW-0328">Glycosyltransferase</keyword>
<dbReference type="CDD" id="cd11301">
    <property type="entry name" value="Fut1_Fut2_like"/>
    <property type="match status" value="1"/>
</dbReference>
<dbReference type="Pfam" id="PF01531">
    <property type="entry name" value="Glyco_transf_11"/>
    <property type="match status" value="1"/>
</dbReference>
<evidence type="ECO:0000313" key="3">
    <source>
        <dbReference type="EMBL" id="QHT34123.1"/>
    </source>
</evidence>
<dbReference type="EMBL" id="MN738986">
    <property type="protein sequence ID" value="QHT34123.1"/>
    <property type="molecule type" value="Genomic_DNA"/>
</dbReference>
<dbReference type="PANTHER" id="PTHR11927">
    <property type="entry name" value="GALACTOSIDE 2-L-FUCOSYLTRANSFERASE"/>
    <property type="match status" value="1"/>
</dbReference>
<protein>
    <recommendedName>
        <fullName evidence="4">Alpha-1,2-fucosyltransferase</fullName>
    </recommendedName>
</protein>
<dbReference type="InterPro" id="IPR002516">
    <property type="entry name" value="Glyco_trans_11"/>
</dbReference>
<sequence length="302" mass="36296">MITIDIRGGLGNQLFQIFTLISYSYNNNLPYFFEDKDVLRDNKKLDYWNTIFKYLKDISTFKKLTNEKQILLKEAEFHYTPLQLPLPDESKEIHKLFGYYQSYKYFDMNKDYLFNLLNLETIKNEVKLKMLSSNIEIDYSNTVSLHFRVGDYAKLQEYHPLMPIQYYIKALETLIEDTGKNDWNVLYFFEKGDILYVNEQINMIKSNSRILDELLFIPFTENNNDSTIIIDDWEEMIIMSLCHHNIIANSTFSWWAAYMNKCKYNCDSNDTLIYYPAKWFGYRIGNVKMDDLFQEKWKKICF</sequence>
<dbReference type="GO" id="GO:0008107">
    <property type="term" value="F:galactoside 2-alpha-L-fucosyltransferase activity"/>
    <property type="evidence" value="ECO:0007669"/>
    <property type="project" value="InterPro"/>
</dbReference>
<organism evidence="3">
    <name type="scientific">viral metagenome</name>
    <dbReference type="NCBI Taxonomy" id="1070528"/>
    <lineage>
        <taxon>unclassified sequences</taxon>
        <taxon>metagenomes</taxon>
        <taxon>organismal metagenomes</taxon>
    </lineage>
</organism>
<reference evidence="3" key="1">
    <citation type="journal article" date="2020" name="Nature">
        <title>Giant virus diversity and host interactions through global metagenomics.</title>
        <authorList>
            <person name="Schulz F."/>
            <person name="Roux S."/>
            <person name="Paez-Espino D."/>
            <person name="Jungbluth S."/>
            <person name="Walsh D.A."/>
            <person name="Denef V.J."/>
            <person name="McMahon K.D."/>
            <person name="Konstantinidis K.T."/>
            <person name="Eloe-Fadrosh E.A."/>
            <person name="Kyrpides N.C."/>
            <person name="Woyke T."/>
        </authorList>
    </citation>
    <scope>NUCLEOTIDE SEQUENCE</scope>
    <source>
        <strain evidence="3">GVMAG-M-3300009161-52</strain>
    </source>
</reference>
<dbReference type="GO" id="GO:0016020">
    <property type="term" value="C:membrane"/>
    <property type="evidence" value="ECO:0007669"/>
    <property type="project" value="InterPro"/>
</dbReference>
<evidence type="ECO:0008006" key="4">
    <source>
        <dbReference type="Google" id="ProtNLM"/>
    </source>
</evidence>
<accession>A0A6C0F0C6</accession>
<dbReference type="AlphaFoldDB" id="A0A6C0F0C6"/>